<sequence length="413" mass="45978">KINRGEDTNSNGKLDRAEDINNNGTLDIISFSASEFGVGFYFTEDLDGDGKLDSDEDVVDNDRLDGGVLESGVKARVENNRLVLSSLAGGSTRIDLRDNDNILLQLGFFELNLKGLPIQKELQFDTDQLIQGIPSTNLNIEPRPALVEVDRTFDDPETIESDFNEFTNISEDAVVTALQESARKASIQVFFDATNAIDQIKTFINHFNDSLIRINNVLSQSKEFAQDKEIQNIRNDLTIQPQEKIRMIEKRNEEIDIFRATSENLQGIGFGVVNTKKKMVQELSTSMALADIVDGATSPFFNTTKDVAARLTSAGIRTSDDNTFIIDESKLKRALEVNAEETLNIFTDEESGILPLLSQQLENLLKEDLGDVDQKINQVAMQTKTPSLPTGKLHKFTEVSRLNQTVKNLITVV</sequence>
<dbReference type="EMBL" id="UINC01038153">
    <property type="protein sequence ID" value="SVB34741.1"/>
    <property type="molecule type" value="Genomic_DNA"/>
</dbReference>
<proteinExistence type="predicted"/>
<dbReference type="InterPro" id="IPR010809">
    <property type="entry name" value="FliD_C"/>
</dbReference>
<dbReference type="GO" id="GO:0007155">
    <property type="term" value="P:cell adhesion"/>
    <property type="evidence" value="ECO:0007669"/>
    <property type="project" value="InterPro"/>
</dbReference>
<dbReference type="PANTHER" id="PTHR30288">
    <property type="entry name" value="FLAGELLAR CAP/ASSEMBLY PROTEIN FLID"/>
    <property type="match status" value="1"/>
</dbReference>
<dbReference type="Pfam" id="PF07195">
    <property type="entry name" value="FliD_C"/>
    <property type="match status" value="1"/>
</dbReference>
<dbReference type="PANTHER" id="PTHR30288:SF0">
    <property type="entry name" value="FLAGELLAR HOOK-ASSOCIATED PROTEIN 2"/>
    <property type="match status" value="1"/>
</dbReference>
<dbReference type="InterPro" id="IPR040026">
    <property type="entry name" value="FliD"/>
</dbReference>
<reference evidence="2" key="1">
    <citation type="submission" date="2018-05" db="EMBL/GenBank/DDBJ databases">
        <authorList>
            <person name="Lanie J.A."/>
            <person name="Ng W.-L."/>
            <person name="Kazmierczak K.M."/>
            <person name="Andrzejewski T.M."/>
            <person name="Davidsen T.M."/>
            <person name="Wayne K.J."/>
            <person name="Tettelin H."/>
            <person name="Glass J.I."/>
            <person name="Rusch D."/>
            <person name="Podicherti R."/>
            <person name="Tsui H.-C.T."/>
            <person name="Winkler M.E."/>
        </authorList>
    </citation>
    <scope>NUCLEOTIDE SEQUENCE</scope>
</reference>
<evidence type="ECO:0000313" key="2">
    <source>
        <dbReference type="EMBL" id="SVB34741.1"/>
    </source>
</evidence>
<name>A0A382DAP2_9ZZZZ</name>
<feature type="domain" description="Flagellar hook-associated protein 2 C-terminal" evidence="1">
    <location>
        <begin position="153"/>
        <end position="384"/>
    </location>
</feature>
<dbReference type="GO" id="GO:0009421">
    <property type="term" value="C:bacterial-type flagellum filament cap"/>
    <property type="evidence" value="ECO:0007669"/>
    <property type="project" value="InterPro"/>
</dbReference>
<organism evidence="2">
    <name type="scientific">marine metagenome</name>
    <dbReference type="NCBI Taxonomy" id="408172"/>
    <lineage>
        <taxon>unclassified sequences</taxon>
        <taxon>metagenomes</taxon>
        <taxon>ecological metagenomes</taxon>
    </lineage>
</organism>
<gene>
    <name evidence="2" type="ORF">METZ01_LOCUS187595</name>
</gene>
<evidence type="ECO:0000259" key="1">
    <source>
        <dbReference type="Pfam" id="PF07195"/>
    </source>
</evidence>
<feature type="non-terminal residue" evidence="2">
    <location>
        <position position="1"/>
    </location>
</feature>
<protein>
    <recommendedName>
        <fullName evidence="1">Flagellar hook-associated protein 2 C-terminal domain-containing protein</fullName>
    </recommendedName>
</protein>
<dbReference type="GO" id="GO:0071973">
    <property type="term" value="P:bacterial-type flagellum-dependent cell motility"/>
    <property type="evidence" value="ECO:0007669"/>
    <property type="project" value="TreeGrafter"/>
</dbReference>
<dbReference type="AlphaFoldDB" id="A0A382DAP2"/>
<accession>A0A382DAP2</accession>